<accession>A0A2T0T3U5</accession>
<dbReference type="EMBL" id="PVTF01000006">
    <property type="protein sequence ID" value="PRY40358.1"/>
    <property type="molecule type" value="Genomic_DNA"/>
</dbReference>
<sequence>MSMVPQVRVDEVGFLGADVRGRVITEFIANVKLLRVLPVGSVEYRAVEERVRGLGPGVGASGLLEVMEPRDAEVVALLSG</sequence>
<gene>
    <name evidence="1" type="ORF">CLV43_10693</name>
</gene>
<dbReference type="AlphaFoldDB" id="A0A2T0T3U5"/>
<keyword evidence="2" id="KW-1185">Reference proteome</keyword>
<proteinExistence type="predicted"/>
<dbReference type="RefSeq" id="WP_106188928.1">
    <property type="nucleotide sequence ID" value="NZ_PVTF01000006.1"/>
</dbReference>
<evidence type="ECO:0000313" key="1">
    <source>
        <dbReference type="EMBL" id="PRY40358.1"/>
    </source>
</evidence>
<name>A0A2T0T3U5_9PSEU</name>
<protein>
    <submittedName>
        <fullName evidence="1">Uncharacterized protein</fullName>
    </submittedName>
</protein>
<organism evidence="1 2">
    <name type="scientific">Umezawaea tangerina</name>
    <dbReference type="NCBI Taxonomy" id="84725"/>
    <lineage>
        <taxon>Bacteria</taxon>
        <taxon>Bacillati</taxon>
        <taxon>Actinomycetota</taxon>
        <taxon>Actinomycetes</taxon>
        <taxon>Pseudonocardiales</taxon>
        <taxon>Pseudonocardiaceae</taxon>
        <taxon>Umezawaea</taxon>
    </lineage>
</organism>
<evidence type="ECO:0000313" key="2">
    <source>
        <dbReference type="Proteomes" id="UP000239494"/>
    </source>
</evidence>
<comment type="caution">
    <text evidence="1">The sequence shown here is derived from an EMBL/GenBank/DDBJ whole genome shotgun (WGS) entry which is preliminary data.</text>
</comment>
<reference evidence="1 2" key="1">
    <citation type="submission" date="2018-03" db="EMBL/GenBank/DDBJ databases">
        <title>Genomic Encyclopedia of Archaeal and Bacterial Type Strains, Phase II (KMG-II): from individual species to whole genera.</title>
        <authorList>
            <person name="Goeker M."/>
        </authorList>
    </citation>
    <scope>NUCLEOTIDE SEQUENCE [LARGE SCALE GENOMIC DNA]</scope>
    <source>
        <strain evidence="1 2">DSM 44720</strain>
    </source>
</reference>
<dbReference type="Proteomes" id="UP000239494">
    <property type="component" value="Unassembled WGS sequence"/>
</dbReference>